<evidence type="ECO:0000313" key="11">
    <source>
        <dbReference type="Proteomes" id="UP000000379"/>
    </source>
</evidence>
<feature type="transmembrane region" description="Helical" evidence="8">
    <location>
        <begin position="245"/>
        <end position="265"/>
    </location>
</feature>
<feature type="transmembrane region" description="Helical" evidence="8">
    <location>
        <begin position="99"/>
        <end position="121"/>
    </location>
</feature>
<reference evidence="10 11" key="2">
    <citation type="journal article" date="2011" name="Stand. Genomic Sci.">
        <title>Complete genome sequence of Truepera radiovictrix type strain (RQ-24).</title>
        <authorList>
            <person name="Ivanova N."/>
            <person name="Rohde C."/>
            <person name="Munk C."/>
            <person name="Nolan M."/>
            <person name="Lucas S."/>
            <person name="Del Rio T.G."/>
            <person name="Tice H."/>
            <person name="Deshpande S."/>
            <person name="Cheng J.F."/>
            <person name="Tapia R."/>
            <person name="Han C."/>
            <person name="Goodwin L."/>
            <person name="Pitluck S."/>
            <person name="Liolios K."/>
            <person name="Mavromatis K."/>
            <person name="Mikhailova N."/>
            <person name="Pati A."/>
            <person name="Chen A."/>
            <person name="Palaniappan K."/>
            <person name="Land M."/>
            <person name="Hauser L."/>
            <person name="Chang Y.J."/>
            <person name="Jeffries C.D."/>
            <person name="Brambilla E."/>
            <person name="Rohde M."/>
            <person name="Goker M."/>
            <person name="Tindall B.J."/>
            <person name="Woyke T."/>
            <person name="Bristow J."/>
            <person name="Eisen J.A."/>
            <person name="Markowitz V."/>
            <person name="Hugenholtz P."/>
            <person name="Kyrpides N.C."/>
            <person name="Klenk H.P."/>
            <person name="Lapidus A."/>
        </authorList>
    </citation>
    <scope>NUCLEOTIDE SEQUENCE [LARGE SCALE GENOMIC DNA]</scope>
    <source>
        <strain evidence="11">DSM 17093 / CIP 108686 / LMG 22925 / RQ-24</strain>
    </source>
</reference>
<feature type="transmembrane region" description="Helical" evidence="8">
    <location>
        <begin position="218"/>
        <end position="238"/>
    </location>
</feature>
<keyword evidence="4" id="KW-1003">Cell membrane</keyword>
<evidence type="ECO:0000256" key="4">
    <source>
        <dbReference type="ARBA" id="ARBA00022475"/>
    </source>
</evidence>
<keyword evidence="11" id="KW-1185">Reference proteome</keyword>
<dbReference type="PANTHER" id="PTHR43848:SF2">
    <property type="entry name" value="PUTRESCINE TRANSPORT SYSTEM PERMEASE PROTEIN POTI"/>
    <property type="match status" value="1"/>
</dbReference>
<evidence type="ECO:0000256" key="5">
    <source>
        <dbReference type="ARBA" id="ARBA00022692"/>
    </source>
</evidence>
<evidence type="ECO:0000256" key="1">
    <source>
        <dbReference type="ARBA" id="ARBA00004651"/>
    </source>
</evidence>
<dbReference type="InterPro" id="IPR051789">
    <property type="entry name" value="Bact_Polyamine_Transport"/>
</dbReference>
<protein>
    <submittedName>
        <fullName evidence="10">Binding-protein-dependent transport systems inner membrane component</fullName>
    </submittedName>
</protein>
<feature type="transmembrane region" description="Helical" evidence="8">
    <location>
        <begin position="277"/>
        <end position="296"/>
    </location>
</feature>
<keyword evidence="6 8" id="KW-1133">Transmembrane helix</keyword>
<comment type="similarity">
    <text evidence="2">Belongs to the binding-protein-dependent transport system permease family. CysTW subfamily.</text>
</comment>
<dbReference type="STRING" id="649638.Trad_0125"/>
<reference evidence="11" key="1">
    <citation type="submission" date="2010-05" db="EMBL/GenBank/DDBJ databases">
        <title>The complete genome of Truepera radiovictris DSM 17093.</title>
        <authorList>
            <consortium name="US DOE Joint Genome Institute (JGI-PGF)"/>
            <person name="Lucas S."/>
            <person name="Copeland A."/>
            <person name="Lapidus A."/>
            <person name="Glavina del Rio T."/>
            <person name="Dalin E."/>
            <person name="Tice H."/>
            <person name="Bruce D."/>
            <person name="Goodwin L."/>
            <person name="Pitluck S."/>
            <person name="Kyrpides N."/>
            <person name="Mavromatis K."/>
            <person name="Ovchinnikova G."/>
            <person name="Munk A.C."/>
            <person name="Detter J.C."/>
            <person name="Han C."/>
            <person name="Tapia R."/>
            <person name="Land M."/>
            <person name="Hauser L."/>
            <person name="Markowitz V."/>
            <person name="Cheng J.-F."/>
            <person name="Hugenholtz P."/>
            <person name="Woyke T."/>
            <person name="Wu D."/>
            <person name="Tindall B."/>
            <person name="Pomrenke H.G."/>
            <person name="Brambilla E."/>
            <person name="Klenk H.-P."/>
            <person name="Eisen J.A."/>
        </authorList>
    </citation>
    <scope>NUCLEOTIDE SEQUENCE [LARGE SCALE GENOMIC DNA]</scope>
    <source>
        <strain evidence="11">DSM 17093 / CIP 108686 / LMG 22925 / RQ-24</strain>
    </source>
</reference>
<dbReference type="RefSeq" id="WP_013176647.1">
    <property type="nucleotide sequence ID" value="NC_014221.1"/>
</dbReference>
<evidence type="ECO:0000256" key="6">
    <source>
        <dbReference type="ARBA" id="ARBA00022989"/>
    </source>
</evidence>
<gene>
    <name evidence="10" type="ordered locus">Trad_0125</name>
</gene>
<keyword evidence="3 8" id="KW-0813">Transport</keyword>
<sequence>MTERTARPPNPTGDAEGRGRLRRDLALRRWGKVGLVLIPVLTYLFLWVPIVVLIVFSFNDAASVSVWRGFSTRWYSNLLGLGGGAFQTELLLRSVRNSLLVAGVATALSTVIGTLFALAVARGSFPGRRFFEALFYLPVIIPDITQGVALAVFFNTLFAAAQNLFGVRLVSGFGTIIIAHVAFNIAYVAVVVRARLAAMDPTLEEAARDLGANHFQTFWRVTLPNLMPGVLGGALLAFTISLDDFVVTFFTAGVGTTTLPLFVYGLLKQRVPPEINAVSALMILVSIVLVAGSLLLQRRRPEA</sequence>
<feature type="transmembrane region" description="Helical" evidence="8">
    <location>
        <begin position="169"/>
        <end position="192"/>
    </location>
</feature>
<evidence type="ECO:0000256" key="8">
    <source>
        <dbReference type="RuleBase" id="RU363032"/>
    </source>
</evidence>
<feature type="domain" description="ABC transmembrane type-1" evidence="9">
    <location>
        <begin position="95"/>
        <end position="296"/>
    </location>
</feature>
<evidence type="ECO:0000256" key="3">
    <source>
        <dbReference type="ARBA" id="ARBA00022448"/>
    </source>
</evidence>
<organism evidence="10 11">
    <name type="scientific">Truepera radiovictrix (strain DSM 17093 / CIP 108686 / LMG 22925 / RQ-24)</name>
    <dbReference type="NCBI Taxonomy" id="649638"/>
    <lineage>
        <taxon>Bacteria</taxon>
        <taxon>Thermotogati</taxon>
        <taxon>Deinococcota</taxon>
        <taxon>Deinococci</taxon>
        <taxon>Trueperales</taxon>
        <taxon>Trueperaceae</taxon>
        <taxon>Truepera</taxon>
    </lineage>
</organism>
<feature type="transmembrane region" description="Helical" evidence="8">
    <location>
        <begin position="30"/>
        <end position="54"/>
    </location>
</feature>
<dbReference type="AlphaFoldDB" id="D7CXE3"/>
<dbReference type="Pfam" id="PF00528">
    <property type="entry name" value="BPD_transp_1"/>
    <property type="match status" value="1"/>
</dbReference>
<dbReference type="eggNOG" id="COG1177">
    <property type="taxonomic scope" value="Bacteria"/>
</dbReference>
<evidence type="ECO:0000313" key="10">
    <source>
        <dbReference type="EMBL" id="ADI13267.1"/>
    </source>
</evidence>
<keyword evidence="7 8" id="KW-0472">Membrane</keyword>
<comment type="subcellular location">
    <subcellularLocation>
        <location evidence="1 8">Cell membrane</location>
        <topology evidence="1 8">Multi-pass membrane protein</topology>
    </subcellularLocation>
</comment>
<dbReference type="OrthoDB" id="9782004at2"/>
<dbReference type="EMBL" id="CP002049">
    <property type="protein sequence ID" value="ADI13267.1"/>
    <property type="molecule type" value="Genomic_DNA"/>
</dbReference>
<dbReference type="Proteomes" id="UP000000379">
    <property type="component" value="Chromosome"/>
</dbReference>
<evidence type="ECO:0000259" key="9">
    <source>
        <dbReference type="PROSITE" id="PS50928"/>
    </source>
</evidence>
<dbReference type="KEGG" id="tra:Trad_0125"/>
<evidence type="ECO:0000256" key="2">
    <source>
        <dbReference type="ARBA" id="ARBA00007069"/>
    </source>
</evidence>
<name>D7CXE3_TRURR</name>
<feature type="transmembrane region" description="Helical" evidence="8">
    <location>
        <begin position="74"/>
        <end position="92"/>
    </location>
</feature>
<dbReference type="PANTHER" id="PTHR43848">
    <property type="entry name" value="PUTRESCINE TRANSPORT SYSTEM PERMEASE PROTEIN POTI"/>
    <property type="match status" value="1"/>
</dbReference>
<proteinExistence type="inferred from homology"/>
<dbReference type="InterPro" id="IPR035906">
    <property type="entry name" value="MetI-like_sf"/>
</dbReference>
<accession>D7CXE3</accession>
<keyword evidence="5 8" id="KW-0812">Transmembrane</keyword>
<dbReference type="SUPFAM" id="SSF161098">
    <property type="entry name" value="MetI-like"/>
    <property type="match status" value="1"/>
</dbReference>
<dbReference type="Gene3D" id="1.10.3720.10">
    <property type="entry name" value="MetI-like"/>
    <property type="match status" value="1"/>
</dbReference>
<feature type="transmembrane region" description="Helical" evidence="8">
    <location>
        <begin position="133"/>
        <end position="157"/>
    </location>
</feature>
<dbReference type="HOGENOM" id="CLU_016047_3_0_0"/>
<dbReference type="GO" id="GO:0055085">
    <property type="term" value="P:transmembrane transport"/>
    <property type="evidence" value="ECO:0007669"/>
    <property type="project" value="InterPro"/>
</dbReference>
<dbReference type="GO" id="GO:0005886">
    <property type="term" value="C:plasma membrane"/>
    <property type="evidence" value="ECO:0007669"/>
    <property type="project" value="UniProtKB-SubCell"/>
</dbReference>
<dbReference type="InterPro" id="IPR000515">
    <property type="entry name" value="MetI-like"/>
</dbReference>
<dbReference type="PROSITE" id="PS50928">
    <property type="entry name" value="ABC_TM1"/>
    <property type="match status" value="1"/>
</dbReference>
<evidence type="ECO:0000256" key="7">
    <source>
        <dbReference type="ARBA" id="ARBA00023136"/>
    </source>
</evidence>
<dbReference type="CDD" id="cd06261">
    <property type="entry name" value="TM_PBP2"/>
    <property type="match status" value="1"/>
</dbReference>